<comment type="caution">
    <text evidence="1">The sequence shown here is derived from an EMBL/GenBank/DDBJ whole genome shotgun (WGS) entry which is preliminary data.</text>
</comment>
<evidence type="ECO:0000313" key="1">
    <source>
        <dbReference type="EMBL" id="KAI3361013.1"/>
    </source>
</evidence>
<evidence type="ECO:0000313" key="2">
    <source>
        <dbReference type="Proteomes" id="UP000831701"/>
    </source>
</evidence>
<reference evidence="1" key="1">
    <citation type="submission" date="2022-04" db="EMBL/GenBank/DDBJ databases">
        <title>Jade perch genome.</title>
        <authorList>
            <person name="Chao B."/>
        </authorList>
    </citation>
    <scope>NUCLEOTIDE SEQUENCE</scope>
    <source>
        <strain evidence="1">CB-2022</strain>
    </source>
</reference>
<dbReference type="Proteomes" id="UP000831701">
    <property type="component" value="Chromosome 16"/>
</dbReference>
<organism evidence="1 2">
    <name type="scientific">Scortum barcoo</name>
    <name type="common">barcoo grunter</name>
    <dbReference type="NCBI Taxonomy" id="214431"/>
    <lineage>
        <taxon>Eukaryota</taxon>
        <taxon>Metazoa</taxon>
        <taxon>Chordata</taxon>
        <taxon>Craniata</taxon>
        <taxon>Vertebrata</taxon>
        <taxon>Euteleostomi</taxon>
        <taxon>Actinopterygii</taxon>
        <taxon>Neopterygii</taxon>
        <taxon>Teleostei</taxon>
        <taxon>Neoteleostei</taxon>
        <taxon>Acanthomorphata</taxon>
        <taxon>Eupercaria</taxon>
        <taxon>Centrarchiformes</taxon>
        <taxon>Terapontoidei</taxon>
        <taxon>Terapontidae</taxon>
        <taxon>Scortum</taxon>
    </lineage>
</organism>
<dbReference type="EMBL" id="CM041546">
    <property type="protein sequence ID" value="KAI3361013.1"/>
    <property type="molecule type" value="Genomic_DNA"/>
</dbReference>
<proteinExistence type="predicted"/>
<gene>
    <name evidence="1" type="ORF">L3Q82_012907</name>
</gene>
<keyword evidence="2" id="KW-1185">Reference proteome</keyword>
<accession>A0ACB8W2J3</accession>
<name>A0ACB8W2J3_9TELE</name>
<sequence length="697" mass="78757">MGVQGLVSLLETHQRIYREIHFRKSRLLIDGCNLIYLLYFGSGLDQNHGGEYAAFEALVEKFIQTLRDCEIKPYVVLDGGTDPTDKKLDTLTSRAEDCIRRAHQAAVSGRPERILPQMIKLVFRQTLIRLEVAVAQCFGEADQEIAALASEWECPVLSNDSDFYIFDLPAGLLPISHFQWKAVKRSGSQSYIPCKSYKTSSFCIFFDIQRDLLPTFAALAGNDYVKLERINTTISWSQFCPAGCEPPSRLEGLLCWLKSFDQPHKALQAALGLMGELSKERQAEVLEGLYLGMKEYQIPHSSLKRFFIHGTTPTAEKVEGLVPAWMWLMLTQALLTPDVQDVLLLNRMPLSFTVDHADLPSARLTSRPLRQVMYGLLLGKGKRRQVMERDRDGLQLALTPGPSDLHQAHPAADARLAGQDQELMMSLSLNVKAVFLADPSQRLQVLLEALGVTEASLSRLPPQLRLPVAATCYWLQRAEPPPDERLLKALLLGLSDGGTARQRAALPIQSQRFRQRLDVGVVHSFNQWQGCLKDSIHLNQLLSFPLPEPQMARLYEGTLVHHLVHRMRTGGKLKPFLKSDPSSVRQYRAMLAVAHQFQGREASKSSETQKEPTAPRQKRRQPLDDLTANLQQLFLQYDDDDQEEAALEVRSLVGAQKDFHLDDLVSVRTRYRAKERNNRCNNPELARKEECRGHDLL</sequence>
<protein>
    <submittedName>
        <fullName evidence="1">Uncharacterized protein</fullName>
    </submittedName>
</protein>